<protein>
    <submittedName>
        <fullName evidence="2">Exo-alpha-sialidase</fullName>
    </submittedName>
</protein>
<dbReference type="Proteomes" id="UP000611762">
    <property type="component" value="Unassembled WGS sequence"/>
</dbReference>
<evidence type="ECO:0000313" key="3">
    <source>
        <dbReference type="Proteomes" id="UP000611762"/>
    </source>
</evidence>
<evidence type="ECO:0000313" key="2">
    <source>
        <dbReference type="EMBL" id="MBC8541868.1"/>
    </source>
</evidence>
<dbReference type="EMBL" id="JACRSU010000006">
    <property type="protein sequence ID" value="MBC8541868.1"/>
    <property type="molecule type" value="Genomic_DNA"/>
</dbReference>
<comment type="caution">
    <text evidence="2">The sequence shown here is derived from an EMBL/GenBank/DDBJ whole genome shotgun (WGS) entry which is preliminary data.</text>
</comment>
<accession>A0A926DMS4</accession>
<organism evidence="2 3">
    <name type="scientific">Congzhengia minquanensis</name>
    <dbReference type="NCBI Taxonomy" id="2763657"/>
    <lineage>
        <taxon>Bacteria</taxon>
        <taxon>Bacillati</taxon>
        <taxon>Bacillota</taxon>
        <taxon>Clostridia</taxon>
        <taxon>Eubacteriales</taxon>
        <taxon>Oscillospiraceae</taxon>
        <taxon>Congzhengia</taxon>
    </lineage>
</organism>
<gene>
    <name evidence="2" type="ORF">H8698_12870</name>
</gene>
<dbReference type="AlphaFoldDB" id="A0A926DMS4"/>
<name>A0A926DMS4_9FIRM</name>
<dbReference type="SUPFAM" id="SSF50939">
    <property type="entry name" value="Sialidases"/>
    <property type="match status" value="1"/>
</dbReference>
<dbReference type="CDD" id="cd15482">
    <property type="entry name" value="Sialidase_non-viral"/>
    <property type="match status" value="1"/>
</dbReference>
<feature type="domain" description="Sialidase" evidence="1">
    <location>
        <begin position="215"/>
        <end position="338"/>
    </location>
</feature>
<evidence type="ECO:0000259" key="1">
    <source>
        <dbReference type="Pfam" id="PF13088"/>
    </source>
</evidence>
<keyword evidence="3" id="KW-1185">Reference proteome</keyword>
<sequence length="371" mass="40615">MKKVFVHEMKTIIQNPDSKFNYFAWPSVARLHDGTLAAVCSGFRIGHVCPFGKVVMAKSTDDGKTWSSPCVVIDTPLDDRDAGILPFGDSSVMITSFNNTVAFQQNTNKMREQGSPEQRLVEGYLAGIDAKKAESRYLGYTYVISNDNGVTFGDIGFSPVTAPHGPCLLENGDILYVGRSASDGIAQKEDRIECHKFVNGEFEFVSAIEAIPGVLSCEPAAIDIGGKIIVHIRVQNEKQSEDGGMFTIFQSESSDGGKTFSKPRQILSDTGGAPAHLMKHSSGALVSVYGYRKKPFGIKAMISYDGGENWDTDYVLYDGASSLDLGYPASVERKDGTILTVFYEREESWENFYEETNGGSAIKQIVWSLPQ</sequence>
<dbReference type="InterPro" id="IPR011040">
    <property type="entry name" value="Sialidase"/>
</dbReference>
<reference evidence="2" key="1">
    <citation type="submission" date="2020-08" db="EMBL/GenBank/DDBJ databases">
        <title>Genome public.</title>
        <authorList>
            <person name="Liu C."/>
            <person name="Sun Q."/>
        </authorList>
    </citation>
    <scope>NUCLEOTIDE SEQUENCE</scope>
    <source>
        <strain evidence="2">H8</strain>
    </source>
</reference>
<dbReference type="Pfam" id="PF13088">
    <property type="entry name" value="BNR_2"/>
    <property type="match status" value="1"/>
</dbReference>
<dbReference type="Gene3D" id="2.120.10.10">
    <property type="match status" value="1"/>
</dbReference>
<dbReference type="RefSeq" id="WP_249313853.1">
    <property type="nucleotide sequence ID" value="NZ_JACRSU010000006.1"/>
</dbReference>
<dbReference type="InterPro" id="IPR036278">
    <property type="entry name" value="Sialidase_sf"/>
</dbReference>
<proteinExistence type="predicted"/>